<keyword evidence="4" id="KW-1185">Reference proteome</keyword>
<name>A0A1L9SJK9_9EURO</name>
<dbReference type="GeneID" id="34609440"/>
<feature type="region of interest" description="Disordered" evidence="1">
    <location>
        <begin position="152"/>
        <end position="229"/>
    </location>
</feature>
<feature type="compositionally biased region" description="Basic and acidic residues" evidence="1">
    <location>
        <begin position="308"/>
        <end position="318"/>
    </location>
</feature>
<organism evidence="3 4">
    <name type="scientific">Penicilliopsis zonata CBS 506.65</name>
    <dbReference type="NCBI Taxonomy" id="1073090"/>
    <lineage>
        <taxon>Eukaryota</taxon>
        <taxon>Fungi</taxon>
        <taxon>Dikarya</taxon>
        <taxon>Ascomycota</taxon>
        <taxon>Pezizomycotina</taxon>
        <taxon>Eurotiomycetes</taxon>
        <taxon>Eurotiomycetidae</taxon>
        <taxon>Eurotiales</taxon>
        <taxon>Aspergillaceae</taxon>
        <taxon>Penicilliopsis</taxon>
    </lineage>
</organism>
<reference evidence="4" key="1">
    <citation type="journal article" date="2017" name="Genome Biol.">
        <title>Comparative genomics reveals high biological diversity and specific adaptations in the industrially and medically important fungal genus Aspergillus.</title>
        <authorList>
            <person name="de Vries R.P."/>
            <person name="Riley R."/>
            <person name="Wiebenga A."/>
            <person name="Aguilar-Osorio G."/>
            <person name="Amillis S."/>
            <person name="Uchima C.A."/>
            <person name="Anderluh G."/>
            <person name="Asadollahi M."/>
            <person name="Askin M."/>
            <person name="Barry K."/>
            <person name="Battaglia E."/>
            <person name="Bayram O."/>
            <person name="Benocci T."/>
            <person name="Braus-Stromeyer S.A."/>
            <person name="Caldana C."/>
            <person name="Canovas D."/>
            <person name="Cerqueira G.C."/>
            <person name="Chen F."/>
            <person name="Chen W."/>
            <person name="Choi C."/>
            <person name="Clum A."/>
            <person name="Dos Santos R.A."/>
            <person name="Damasio A.R."/>
            <person name="Diallinas G."/>
            <person name="Emri T."/>
            <person name="Fekete E."/>
            <person name="Flipphi M."/>
            <person name="Freyberg S."/>
            <person name="Gallo A."/>
            <person name="Gournas C."/>
            <person name="Habgood R."/>
            <person name="Hainaut M."/>
            <person name="Harispe M.L."/>
            <person name="Henrissat B."/>
            <person name="Hilden K.S."/>
            <person name="Hope R."/>
            <person name="Hossain A."/>
            <person name="Karabika E."/>
            <person name="Karaffa L."/>
            <person name="Karanyi Z."/>
            <person name="Krasevec N."/>
            <person name="Kuo A."/>
            <person name="Kusch H."/>
            <person name="LaButti K."/>
            <person name="Lagendijk E.L."/>
            <person name="Lapidus A."/>
            <person name="Levasseur A."/>
            <person name="Lindquist E."/>
            <person name="Lipzen A."/>
            <person name="Logrieco A.F."/>
            <person name="MacCabe A."/>
            <person name="Maekelae M.R."/>
            <person name="Malavazi I."/>
            <person name="Melin P."/>
            <person name="Meyer V."/>
            <person name="Mielnichuk N."/>
            <person name="Miskei M."/>
            <person name="Molnar A.P."/>
            <person name="Mule G."/>
            <person name="Ngan C.Y."/>
            <person name="Orejas M."/>
            <person name="Orosz E."/>
            <person name="Ouedraogo J.P."/>
            <person name="Overkamp K.M."/>
            <person name="Park H.-S."/>
            <person name="Perrone G."/>
            <person name="Piumi F."/>
            <person name="Punt P.J."/>
            <person name="Ram A.F."/>
            <person name="Ramon A."/>
            <person name="Rauscher S."/>
            <person name="Record E."/>
            <person name="Riano-Pachon D.M."/>
            <person name="Robert V."/>
            <person name="Roehrig J."/>
            <person name="Ruller R."/>
            <person name="Salamov A."/>
            <person name="Salih N.S."/>
            <person name="Samson R.A."/>
            <person name="Sandor E."/>
            <person name="Sanguinetti M."/>
            <person name="Schuetze T."/>
            <person name="Sepcic K."/>
            <person name="Shelest E."/>
            <person name="Sherlock G."/>
            <person name="Sophianopoulou V."/>
            <person name="Squina F.M."/>
            <person name="Sun H."/>
            <person name="Susca A."/>
            <person name="Todd R.B."/>
            <person name="Tsang A."/>
            <person name="Unkles S.E."/>
            <person name="van de Wiele N."/>
            <person name="van Rossen-Uffink D."/>
            <person name="Oliveira J.V."/>
            <person name="Vesth T.C."/>
            <person name="Visser J."/>
            <person name="Yu J.-H."/>
            <person name="Zhou M."/>
            <person name="Andersen M.R."/>
            <person name="Archer D.B."/>
            <person name="Baker S.E."/>
            <person name="Benoit I."/>
            <person name="Brakhage A.A."/>
            <person name="Braus G.H."/>
            <person name="Fischer R."/>
            <person name="Frisvad J.C."/>
            <person name="Goldman G.H."/>
            <person name="Houbraken J."/>
            <person name="Oakley B."/>
            <person name="Pocsi I."/>
            <person name="Scazzocchio C."/>
            <person name="Seiboth B."/>
            <person name="vanKuyk P.A."/>
            <person name="Wortman J."/>
            <person name="Dyer P.S."/>
            <person name="Grigoriev I.V."/>
        </authorList>
    </citation>
    <scope>NUCLEOTIDE SEQUENCE [LARGE SCALE GENOMIC DNA]</scope>
    <source>
        <strain evidence="4">CBS 506.65</strain>
    </source>
</reference>
<feature type="compositionally biased region" description="Polar residues" evidence="1">
    <location>
        <begin position="359"/>
        <end position="371"/>
    </location>
</feature>
<feature type="compositionally biased region" description="Basic and acidic residues" evidence="1">
    <location>
        <begin position="394"/>
        <end position="410"/>
    </location>
</feature>
<dbReference type="EMBL" id="KV878341">
    <property type="protein sequence ID" value="OJJ47283.1"/>
    <property type="molecule type" value="Genomic_DNA"/>
</dbReference>
<keyword evidence="2" id="KW-0472">Membrane</keyword>
<keyword evidence="2" id="KW-0812">Transmembrane</keyword>
<evidence type="ECO:0000313" key="3">
    <source>
        <dbReference type="EMBL" id="OJJ47283.1"/>
    </source>
</evidence>
<dbReference type="Proteomes" id="UP000184188">
    <property type="component" value="Unassembled WGS sequence"/>
</dbReference>
<proteinExistence type="predicted"/>
<accession>A0A1L9SJK9</accession>
<feature type="compositionally biased region" description="Basic and acidic residues" evidence="1">
    <location>
        <begin position="177"/>
        <end position="199"/>
    </location>
</feature>
<feature type="region of interest" description="Disordered" evidence="1">
    <location>
        <begin position="244"/>
        <end position="410"/>
    </location>
</feature>
<feature type="compositionally biased region" description="Basic and acidic residues" evidence="1">
    <location>
        <begin position="289"/>
        <end position="300"/>
    </location>
</feature>
<sequence length="410" mass="45845">MPPVSHVRSLLGEILKRDDGFVEGSAVIKTLAARTTTTATLNDPGQGSVDPTKINNKGLLGLFALLGAALVLAAIWFFFWAKNGGFIWRKGDWEDYKSTVLRRKGPDGRTLSNATKSTRLGGGSVVGKGYSDDGYTYTDSLSYTETATTLTEKTEKTDRKRRRKLKETAKQKLLRRRKDERWEGEADDDVRAYRQEKPARVGGMNAEGDGTYHGSSYDTSNPPTQYTGSEMSEVHDYAYEPAPAHTVDTNTHRGGNERHRSHRRQQDSRTVSTFSFTPGNDDVLSQPAEDDRRQRDEDRAARRRERRRERERERESRHAAAAAAAAGPPPSTSSPSSRQSSPRKQARRSRYTEPLDFSSAGTRSEYQYSNVETDDDTTGTKSYHHPIPGLSKGYRRDGGGRRRDSLSESD</sequence>
<dbReference type="RefSeq" id="XP_022581793.1">
    <property type="nucleotide sequence ID" value="XM_022722975.1"/>
</dbReference>
<feature type="compositionally biased region" description="Polar residues" evidence="1">
    <location>
        <begin position="213"/>
        <end position="229"/>
    </location>
</feature>
<feature type="compositionally biased region" description="Low complexity" evidence="1">
    <location>
        <begin position="333"/>
        <end position="343"/>
    </location>
</feature>
<dbReference type="OrthoDB" id="5393404at2759"/>
<evidence type="ECO:0000256" key="1">
    <source>
        <dbReference type="SAM" id="MobiDB-lite"/>
    </source>
</evidence>
<evidence type="ECO:0000256" key="2">
    <source>
        <dbReference type="SAM" id="Phobius"/>
    </source>
</evidence>
<dbReference type="STRING" id="1073090.A0A1L9SJK9"/>
<feature type="transmembrane region" description="Helical" evidence="2">
    <location>
        <begin position="59"/>
        <end position="81"/>
    </location>
</feature>
<dbReference type="AlphaFoldDB" id="A0A1L9SJK9"/>
<dbReference type="VEuPathDB" id="FungiDB:ASPZODRAFT_132270"/>
<protein>
    <submittedName>
        <fullName evidence="3">Uncharacterized protein</fullName>
    </submittedName>
</protein>
<gene>
    <name evidence="3" type="ORF">ASPZODRAFT_132270</name>
</gene>
<keyword evidence="2" id="KW-1133">Transmembrane helix</keyword>
<evidence type="ECO:0000313" key="4">
    <source>
        <dbReference type="Proteomes" id="UP000184188"/>
    </source>
</evidence>